<dbReference type="InterPro" id="IPR002110">
    <property type="entry name" value="Ankyrin_rpt"/>
</dbReference>
<dbReference type="OMA" id="IQHHADT"/>
<proteinExistence type="predicted"/>
<dbReference type="PANTHER" id="PTHR24120">
    <property type="entry name" value="GH07239P"/>
    <property type="match status" value="1"/>
</dbReference>
<dbReference type="Gene3D" id="1.25.40.20">
    <property type="entry name" value="Ankyrin repeat-containing domain"/>
    <property type="match status" value="9"/>
</dbReference>
<evidence type="ECO:0000313" key="2">
    <source>
        <dbReference type="EMBL" id="EFO64262.1"/>
    </source>
</evidence>
<accession>E1EZN4</accession>
<comment type="caution">
    <text evidence="2">The sequence shown here is derived from an EMBL/GenBank/DDBJ whole genome shotgun (WGS) entry which is preliminary data.</text>
</comment>
<reference evidence="2 3" key="1">
    <citation type="journal article" date="2010" name="BMC Genomics">
        <title>Genome analysis and comparative genomics of a Giardia intestinalis assemblage E isolate.</title>
        <authorList>
            <person name="Jerlstrom-Hultqvist J."/>
            <person name="Franzen O."/>
            <person name="Ankarklev J."/>
            <person name="Xu F."/>
            <person name="Nohynkova E."/>
            <person name="Andersson J.O."/>
            <person name="Svard S.G."/>
            <person name="Andersson B."/>
        </authorList>
    </citation>
    <scope>NUCLEOTIDE SEQUENCE [LARGE SCALE GENOMIC DNA]</scope>
    <source>
        <strain evidence="2 3">P15</strain>
    </source>
</reference>
<dbReference type="Pfam" id="PF12796">
    <property type="entry name" value="Ank_2"/>
    <property type="match status" value="8"/>
</dbReference>
<dbReference type="EMBL" id="ACVC01000099">
    <property type="protein sequence ID" value="EFO64262.1"/>
    <property type="molecule type" value="Genomic_DNA"/>
</dbReference>
<dbReference type="SUPFAM" id="SSF48403">
    <property type="entry name" value="Ankyrin repeat"/>
    <property type="match status" value="5"/>
</dbReference>
<dbReference type="Proteomes" id="UP000008974">
    <property type="component" value="Unassembled WGS sequence"/>
</dbReference>
<dbReference type="SUPFAM" id="SSF140860">
    <property type="entry name" value="Pseudo ankyrin repeat-like"/>
    <property type="match status" value="1"/>
</dbReference>
<evidence type="ECO:0000313" key="3">
    <source>
        <dbReference type="Proteomes" id="UP000008974"/>
    </source>
</evidence>
<organism evidence="2 3">
    <name type="scientific">Giardia intestinalis (strain P15)</name>
    <name type="common">Giardia lamblia</name>
    <dbReference type="NCBI Taxonomy" id="658858"/>
    <lineage>
        <taxon>Eukaryota</taxon>
        <taxon>Metamonada</taxon>
        <taxon>Diplomonadida</taxon>
        <taxon>Hexamitidae</taxon>
        <taxon>Giardiinae</taxon>
        <taxon>Giardia</taxon>
    </lineage>
</organism>
<dbReference type="STRING" id="658858.E1EZN4"/>
<dbReference type="SMART" id="SM00248">
    <property type="entry name" value="ANK"/>
    <property type="match status" value="27"/>
</dbReference>
<evidence type="ECO:0000256" key="1">
    <source>
        <dbReference type="PROSITE-ProRule" id="PRU00023"/>
    </source>
</evidence>
<keyword evidence="1" id="KW-0040">ANK repeat</keyword>
<name>E1EZN4_GIAIA</name>
<dbReference type="PROSITE" id="PS50088">
    <property type="entry name" value="ANK_REPEAT"/>
    <property type="match status" value="4"/>
</dbReference>
<feature type="repeat" description="ANK" evidence="1">
    <location>
        <begin position="1381"/>
        <end position="1413"/>
    </location>
</feature>
<gene>
    <name evidence="2" type="ORF">GLP15_1279</name>
</gene>
<protein>
    <submittedName>
        <fullName evidence="2">Protein 21.1</fullName>
    </submittedName>
</protein>
<feature type="repeat" description="ANK" evidence="1">
    <location>
        <begin position="1319"/>
        <end position="1344"/>
    </location>
</feature>
<dbReference type="VEuPathDB" id="GiardiaDB:GLP15_1279"/>
<feature type="repeat" description="ANK" evidence="1">
    <location>
        <begin position="393"/>
        <end position="425"/>
    </location>
</feature>
<dbReference type="PANTHER" id="PTHR24120:SF4">
    <property type="entry name" value="GH07239P"/>
    <property type="match status" value="1"/>
</dbReference>
<dbReference type="OrthoDB" id="539213at2759"/>
<dbReference type="InterPro" id="IPR036770">
    <property type="entry name" value="Ankyrin_rpt-contain_sf"/>
</dbReference>
<feature type="repeat" description="ANK" evidence="1">
    <location>
        <begin position="649"/>
        <end position="674"/>
    </location>
</feature>
<sequence length="1513" mass="167096">MQIDSSTRCDVEVACSILPDTTYYLVNLNQLSSDDAELALFRANKLSTRRSYGFLDFSYTLINQERDLLIKRKSSLVSGSPFWDYLCDSQFRFQSCSLLFWHAFIFLLRVIRWASSQGPRHNVWLDFLNSALQGNVLEYLIVLDTGILILDTPSLLLACFRSGTSTVKRISDETTPVVLEATLVWALGSYFFMTISELFDKLDPCYSSLAGYTAYQPIDTSLQKLYSLTNEIATGENSFPAAQILKNPIVRRMEILVDRLCLIYRSDRGFTQLMTAAKENDEDKLKKFIYQSNLTSSTPLGLTALMIAIRNRSTLATKVLAPHEACSIDSSGSTALMYSVQNKLYDGAEILASLECGIRNKENKTAIYLAYEQHDHKMLELLAPWENHLVYDNGKTLLMIASSQNNLSAVNVLLKYEAGVSDRSGHMASRYALLNGNREVFNALLPAEQSIMKRFSCTPLMIAVAQDDVKQVSIELNVYSRRKFKGLTALMIATLMDAKEEILEMLEVREARMVNNKGQTALMLAVQKNLIPYITRLAPLETGIFDKKGETALMYAIKVKNIAAVRILICYEAGLVNPYMGATAYQMIKSISESEQDDALVQELTQIVGNYETFKRDSYGNTPLIHAVIANNKNMLQEYACQAKFRNFHGRTALHFAIELGNSEMVRDLLDLGAGGLQDYSGITALMIAAMNNQTDSLHLLLNHKAKETRHVTTAGKSALILALENGHTSTAYTLAAYEAGIVDETGTFAAKIAAMQGYTNVFYQLYEQEKNLLYNDGFTQLMLAAIRNDIKTLRQNMQTDARTTLPGSGLSALMLATIHGNQEACRLLLSVEGCMFNSEGKTALMLAVERDLHNIVKMLSSIEAGLRDYRGTSALMIAAMRGHPENVAELMRYEAGIANNAKQTAASLAYWSKHKQIFCMLAQAELSIRDARGNTELMKAVINKDMKQVTAMVHLAGCKNFNGETALMIAVKRRFYDAVVLLADLECGIQDITGTTALIIACENSFVEAVTLLLEEINICKFDGSSPRSVALARNHFELGRLLPKKPLLDSFGCTQLMLAIEAGDETLALTPQMLSLEGFQDYDGKTALMYAAEKNMCPVVEALVDMECRVMDYDGRTAAVHAYLAGSLDSLAILIKFEALHYLNNSTQTIFMQAVIAQNIKVIHIVGPYEAGYQLEDGTTALSLARALNGELCEELLKAVLQYEAGNTALRANSLLGQRADKEKIMSFGINYRVGTPEVEETGRDNDGNTALIRLVRSNPKVDISPLLHQAGLVNRKGMSALMFAAELNNVPAARLLADKEAGYTVASHISTPFILSNATALHIAAIRGNTEIVQLLVEQEAGMVDYRKRSALMLAAYFGHLSVVQLLLSREKALQDSSGRTALFYAIESNKLRIVQELLQHEATIVTAADYMAGPGFTALMDAARLGNVAAIKLLMAKEGGMTQPQEAGAHSNWSALVWASSHGQREAVLELAPLELESCSQLAFYYAQDASITDLLTELRSTFSTHVLK</sequence>
<dbReference type="PROSITE" id="PS50297">
    <property type="entry name" value="ANK_REP_REGION"/>
    <property type="match status" value="2"/>
</dbReference>